<dbReference type="Pfam" id="PF20263">
    <property type="entry name" value="LYRM2-like"/>
    <property type="match status" value="1"/>
</dbReference>
<name>A0A8H5TCE7_FUSHE</name>
<proteinExistence type="predicted"/>
<feature type="region of interest" description="Disordered" evidence="1">
    <location>
        <begin position="406"/>
        <end position="437"/>
    </location>
</feature>
<feature type="compositionally biased region" description="Basic and acidic residues" evidence="1">
    <location>
        <begin position="423"/>
        <end position="437"/>
    </location>
</feature>
<reference evidence="3 4" key="1">
    <citation type="submission" date="2020-05" db="EMBL/GenBank/DDBJ databases">
        <title>Identification and distribution of gene clusters putatively required for synthesis of sphingolipid metabolism inhibitors in phylogenetically diverse species of the filamentous fungus Fusarium.</title>
        <authorList>
            <person name="Kim H.-S."/>
            <person name="Busman M."/>
            <person name="Brown D.W."/>
            <person name="Divon H."/>
            <person name="Uhlig S."/>
            <person name="Proctor R.H."/>
        </authorList>
    </citation>
    <scope>NUCLEOTIDE SEQUENCE [LARGE SCALE GENOMIC DNA]</scope>
    <source>
        <strain evidence="3 4">NRRL 20693</strain>
    </source>
</reference>
<accession>A0A8H5TCE7</accession>
<dbReference type="Proteomes" id="UP000567885">
    <property type="component" value="Unassembled WGS sequence"/>
</dbReference>
<feature type="compositionally biased region" description="Basic and acidic residues" evidence="1">
    <location>
        <begin position="157"/>
        <end position="171"/>
    </location>
</feature>
<dbReference type="EMBL" id="JAAGWQ010000108">
    <property type="protein sequence ID" value="KAF5666524.1"/>
    <property type="molecule type" value="Genomic_DNA"/>
</dbReference>
<feature type="domain" description="LYR motif-containing protein Cup1-like N-terminal" evidence="2">
    <location>
        <begin position="17"/>
        <end position="98"/>
    </location>
</feature>
<feature type="region of interest" description="Disordered" evidence="1">
    <location>
        <begin position="134"/>
        <end position="190"/>
    </location>
</feature>
<evidence type="ECO:0000313" key="3">
    <source>
        <dbReference type="EMBL" id="KAF5666524.1"/>
    </source>
</evidence>
<evidence type="ECO:0000313" key="4">
    <source>
        <dbReference type="Proteomes" id="UP000567885"/>
    </source>
</evidence>
<gene>
    <name evidence="3" type="ORF">FHETE_6199</name>
</gene>
<dbReference type="AlphaFoldDB" id="A0A8H5TCE7"/>
<evidence type="ECO:0000259" key="2">
    <source>
        <dbReference type="Pfam" id="PF20263"/>
    </source>
</evidence>
<keyword evidence="4" id="KW-1185">Reference proteome</keyword>
<organism evidence="3 4">
    <name type="scientific">Fusarium heterosporum</name>
    <dbReference type="NCBI Taxonomy" id="42747"/>
    <lineage>
        <taxon>Eukaryota</taxon>
        <taxon>Fungi</taxon>
        <taxon>Dikarya</taxon>
        <taxon>Ascomycota</taxon>
        <taxon>Pezizomycotina</taxon>
        <taxon>Sordariomycetes</taxon>
        <taxon>Hypocreomycetidae</taxon>
        <taxon>Hypocreales</taxon>
        <taxon>Nectriaceae</taxon>
        <taxon>Fusarium</taxon>
        <taxon>Fusarium heterosporum species complex</taxon>
    </lineage>
</organism>
<dbReference type="InterPro" id="IPR046896">
    <property type="entry name" value="Cup1-like_N"/>
</dbReference>
<protein>
    <recommendedName>
        <fullName evidence="2">LYR motif-containing protein Cup1-like N-terminal domain-containing protein</fullName>
    </recommendedName>
</protein>
<sequence length="437" mass="50296">MPRPHAIIPRFLPPLSLYRHILRETSYLPPAIRPEVTAQIRTRFRAHRKNENLRQKHYGMATKTLRHLRAANSGESHRMESLMMKAFGRTGAKRRSLLSNYVKLENSQEPAKLKNPSNSNALETLIKEVEVGAKSRKTNAAKPARATLKVDSPPNEQDTKDSNSRPSDKNEATPNSTKARRGPKPLQPAFYHKWDTDKLGVHLAAQRQFQDSTSISWPKNTIKSLKPDKNVLEKNIWGQPTTENVIQAKRARFWKRAATKIMPPVDNEQWELLSRLSKGAQEEQEQWRVPARRPAAKVVLSEESKPSTLDWNWESYATHPTNRIERKSQHTAYSFVGMDREKHPYQSRIEHKELTPRWFRRAYQRVWQYTPRVAPASTSKTKNTYEFGTLPIATVPASKAQLEIFEGVGKEGRKPRNITPSREAQEPKPEPQPETRP</sequence>
<evidence type="ECO:0000256" key="1">
    <source>
        <dbReference type="SAM" id="MobiDB-lite"/>
    </source>
</evidence>
<dbReference type="OrthoDB" id="5521299at2759"/>
<dbReference type="CDD" id="cd20273">
    <property type="entry name" value="Complex1_LYR_unchar"/>
    <property type="match status" value="1"/>
</dbReference>
<comment type="caution">
    <text evidence="3">The sequence shown here is derived from an EMBL/GenBank/DDBJ whole genome shotgun (WGS) entry which is preliminary data.</text>
</comment>